<dbReference type="Proteomes" id="UP000238220">
    <property type="component" value="Unassembled WGS sequence"/>
</dbReference>
<proteinExistence type="predicted"/>
<protein>
    <submittedName>
        <fullName evidence="2">DUF4345 domain-containing protein</fullName>
    </submittedName>
</protein>
<keyword evidence="1" id="KW-0472">Membrane</keyword>
<feature type="transmembrane region" description="Helical" evidence="1">
    <location>
        <begin position="81"/>
        <end position="99"/>
    </location>
</feature>
<dbReference type="OrthoDB" id="8481950at2"/>
<organism evidence="2 3">
    <name type="scientific">Solimonas fluminis</name>
    <dbReference type="NCBI Taxonomy" id="2086571"/>
    <lineage>
        <taxon>Bacteria</taxon>
        <taxon>Pseudomonadati</taxon>
        <taxon>Pseudomonadota</taxon>
        <taxon>Gammaproteobacteria</taxon>
        <taxon>Nevskiales</taxon>
        <taxon>Nevskiaceae</taxon>
        <taxon>Solimonas</taxon>
    </lineage>
</organism>
<evidence type="ECO:0000313" key="3">
    <source>
        <dbReference type="Proteomes" id="UP000238220"/>
    </source>
</evidence>
<keyword evidence="3" id="KW-1185">Reference proteome</keyword>
<name>A0A2S5TD27_9GAMM</name>
<evidence type="ECO:0000313" key="2">
    <source>
        <dbReference type="EMBL" id="PPE72875.1"/>
    </source>
</evidence>
<gene>
    <name evidence="2" type="ORF">C3942_15735</name>
</gene>
<dbReference type="Pfam" id="PF14248">
    <property type="entry name" value="DUF4345"/>
    <property type="match status" value="1"/>
</dbReference>
<evidence type="ECO:0000256" key="1">
    <source>
        <dbReference type="SAM" id="Phobius"/>
    </source>
</evidence>
<sequence>MSMIPPLPEESAMIPMSIVAALFLLMGLAAFAVPRRFLGSFDLPAETPTARNEIQAVYGGFGVAMALALLLPLWLPQLRDGIALTVALALGGMALGRVIGALRERPGPWPVVFFFVEAAGAVVLLGVLPAGSLSA</sequence>
<reference evidence="2 3" key="1">
    <citation type="submission" date="2018-02" db="EMBL/GenBank/DDBJ databases">
        <title>Genome sequencing of Solimonas sp. HR-BB.</title>
        <authorList>
            <person name="Lee Y."/>
            <person name="Jeon C.O."/>
        </authorList>
    </citation>
    <scope>NUCLEOTIDE SEQUENCE [LARGE SCALE GENOMIC DNA]</scope>
    <source>
        <strain evidence="2 3">HR-BB</strain>
    </source>
</reference>
<dbReference type="EMBL" id="PSNW01000009">
    <property type="protein sequence ID" value="PPE72875.1"/>
    <property type="molecule type" value="Genomic_DNA"/>
</dbReference>
<feature type="transmembrane region" description="Helical" evidence="1">
    <location>
        <begin position="111"/>
        <end position="131"/>
    </location>
</feature>
<feature type="transmembrane region" description="Helical" evidence="1">
    <location>
        <begin position="12"/>
        <end position="33"/>
    </location>
</feature>
<dbReference type="AlphaFoldDB" id="A0A2S5TD27"/>
<keyword evidence="1" id="KW-0812">Transmembrane</keyword>
<comment type="caution">
    <text evidence="2">The sequence shown here is derived from an EMBL/GenBank/DDBJ whole genome shotgun (WGS) entry which is preliminary data.</text>
</comment>
<dbReference type="InterPro" id="IPR025597">
    <property type="entry name" value="DUF4345"/>
</dbReference>
<accession>A0A2S5TD27</accession>
<feature type="transmembrane region" description="Helical" evidence="1">
    <location>
        <begin position="54"/>
        <end position="75"/>
    </location>
</feature>
<keyword evidence="1" id="KW-1133">Transmembrane helix</keyword>